<proteinExistence type="predicted"/>
<sequence length="342" mass="39852">MNKTKLYWIFQLMGWSLYTGVNLFFFNLAGKLDTHQLLGLLVAQGVFIFVSHQFRNLIIRWRWLKMPMPKLIPWVLLLVFVLGLISYLLIILIEYPIGLISLVEEVRPPVILLNVMTFMLLYFIWGMIYFMYHYVESYNKSLKYEAAINEIELNKLKSQLNPHFIFNALNSVRALVDEDPRKAKSAITQLSNILRNSLVMDKKKLTDFNDELRTVVDYLDLEGIRFEERLRTEFAIDPDSYRFQVPPLMIQTLVENGIKHGIGQLKEGGEIKIETKVQAEQLVIKIRNSGQYHLSSKKRQRGYGIDNTKQRLKLIFGDAATFSIHNDGDSHVLTKVTIPYNF</sequence>
<dbReference type="InterPro" id="IPR050640">
    <property type="entry name" value="Bact_2-comp_sensor_kinase"/>
</dbReference>
<dbReference type="RefSeq" id="WP_320004697.1">
    <property type="nucleotide sequence ID" value="NZ_JAUHJS010000005.1"/>
</dbReference>
<organism evidence="3 4">
    <name type="scientific">Shiella aurantiaca</name>
    <dbReference type="NCBI Taxonomy" id="3058365"/>
    <lineage>
        <taxon>Bacteria</taxon>
        <taxon>Pseudomonadati</taxon>
        <taxon>Bacteroidota</taxon>
        <taxon>Cytophagia</taxon>
        <taxon>Cytophagales</taxon>
        <taxon>Shiellaceae</taxon>
        <taxon>Shiella</taxon>
    </lineage>
</organism>
<dbReference type="Gene3D" id="3.30.565.10">
    <property type="entry name" value="Histidine kinase-like ATPase, C-terminal domain"/>
    <property type="match status" value="1"/>
</dbReference>
<dbReference type="InterPro" id="IPR036890">
    <property type="entry name" value="HATPase_C_sf"/>
</dbReference>
<name>A0ABT8F7E7_9BACT</name>
<keyword evidence="1" id="KW-0812">Transmembrane</keyword>
<feature type="transmembrane region" description="Helical" evidence="1">
    <location>
        <begin position="71"/>
        <end position="91"/>
    </location>
</feature>
<evidence type="ECO:0000313" key="3">
    <source>
        <dbReference type="EMBL" id="MDN4166164.1"/>
    </source>
</evidence>
<reference evidence="3" key="1">
    <citation type="submission" date="2023-06" db="EMBL/GenBank/DDBJ databases">
        <title>Cytophagales bacterium Strain LB-30, isolated from soil.</title>
        <authorList>
            <person name="Liu B."/>
        </authorList>
    </citation>
    <scope>NUCLEOTIDE SEQUENCE</scope>
    <source>
        <strain evidence="3">LB-30</strain>
    </source>
</reference>
<dbReference type="Pfam" id="PF06580">
    <property type="entry name" value="His_kinase"/>
    <property type="match status" value="1"/>
</dbReference>
<feature type="transmembrane region" description="Helical" evidence="1">
    <location>
        <begin position="34"/>
        <end position="50"/>
    </location>
</feature>
<protein>
    <submittedName>
        <fullName evidence="3">Histidine kinase</fullName>
    </submittedName>
</protein>
<evidence type="ECO:0000259" key="2">
    <source>
        <dbReference type="Pfam" id="PF06580"/>
    </source>
</evidence>
<keyword evidence="3" id="KW-0808">Transferase</keyword>
<keyword evidence="1" id="KW-1133">Transmembrane helix</keyword>
<dbReference type="GO" id="GO:0016301">
    <property type="term" value="F:kinase activity"/>
    <property type="evidence" value="ECO:0007669"/>
    <property type="project" value="UniProtKB-KW"/>
</dbReference>
<evidence type="ECO:0000313" key="4">
    <source>
        <dbReference type="Proteomes" id="UP001168552"/>
    </source>
</evidence>
<comment type="caution">
    <text evidence="3">The sequence shown here is derived from an EMBL/GenBank/DDBJ whole genome shotgun (WGS) entry which is preliminary data.</text>
</comment>
<feature type="transmembrane region" description="Helical" evidence="1">
    <location>
        <begin position="7"/>
        <end position="28"/>
    </location>
</feature>
<dbReference type="PANTHER" id="PTHR34220">
    <property type="entry name" value="SENSOR HISTIDINE KINASE YPDA"/>
    <property type="match status" value="1"/>
</dbReference>
<dbReference type="PANTHER" id="PTHR34220:SF7">
    <property type="entry name" value="SENSOR HISTIDINE KINASE YPDA"/>
    <property type="match status" value="1"/>
</dbReference>
<feature type="domain" description="Signal transduction histidine kinase internal region" evidence="2">
    <location>
        <begin position="152"/>
        <end position="230"/>
    </location>
</feature>
<dbReference type="SUPFAM" id="SSF55874">
    <property type="entry name" value="ATPase domain of HSP90 chaperone/DNA topoisomerase II/histidine kinase"/>
    <property type="match status" value="1"/>
</dbReference>
<gene>
    <name evidence="3" type="ORF">QWY31_11665</name>
</gene>
<keyword evidence="1" id="KW-0472">Membrane</keyword>
<dbReference type="EMBL" id="JAUHJS010000005">
    <property type="protein sequence ID" value="MDN4166164.1"/>
    <property type="molecule type" value="Genomic_DNA"/>
</dbReference>
<dbReference type="InterPro" id="IPR010559">
    <property type="entry name" value="Sig_transdc_His_kin_internal"/>
</dbReference>
<feature type="transmembrane region" description="Helical" evidence="1">
    <location>
        <begin position="111"/>
        <end position="132"/>
    </location>
</feature>
<evidence type="ECO:0000256" key="1">
    <source>
        <dbReference type="SAM" id="Phobius"/>
    </source>
</evidence>
<accession>A0ABT8F7E7</accession>
<keyword evidence="4" id="KW-1185">Reference proteome</keyword>
<dbReference type="Proteomes" id="UP001168552">
    <property type="component" value="Unassembled WGS sequence"/>
</dbReference>
<keyword evidence="3" id="KW-0418">Kinase</keyword>